<name>A0ACB9PIC7_BAUVA</name>
<sequence>MEVKKIMHYSSSQKILLVGEGDFSFSLCLAKAFGTAANMAATSLDSEDSILHNYSSGSTNLDELEELGCTIVHGVDAHTMSEHTFLKGNHFDRIIFNFPHAGFTLPEHHWFQIELHQDLVRGFLGNAREILGENGEIHVTHKTSYPFNKWEIEKLANEAGLCIVEKVPFYRWNYPGYINKRGHGPKCGRTFPVGESATFKFALDPVGEEKTCL</sequence>
<accession>A0ACB9PIC7</accession>
<organism evidence="1 2">
    <name type="scientific">Bauhinia variegata</name>
    <name type="common">Purple orchid tree</name>
    <name type="synonym">Phanera variegata</name>
    <dbReference type="NCBI Taxonomy" id="167791"/>
    <lineage>
        <taxon>Eukaryota</taxon>
        <taxon>Viridiplantae</taxon>
        <taxon>Streptophyta</taxon>
        <taxon>Embryophyta</taxon>
        <taxon>Tracheophyta</taxon>
        <taxon>Spermatophyta</taxon>
        <taxon>Magnoliopsida</taxon>
        <taxon>eudicotyledons</taxon>
        <taxon>Gunneridae</taxon>
        <taxon>Pentapetalae</taxon>
        <taxon>rosids</taxon>
        <taxon>fabids</taxon>
        <taxon>Fabales</taxon>
        <taxon>Fabaceae</taxon>
        <taxon>Cercidoideae</taxon>
        <taxon>Cercideae</taxon>
        <taxon>Bauhiniinae</taxon>
        <taxon>Bauhinia</taxon>
    </lineage>
</organism>
<evidence type="ECO:0000313" key="1">
    <source>
        <dbReference type="EMBL" id="KAI4347221.1"/>
    </source>
</evidence>
<dbReference type="EMBL" id="CM039429">
    <property type="protein sequence ID" value="KAI4347221.1"/>
    <property type="molecule type" value="Genomic_DNA"/>
</dbReference>
<protein>
    <submittedName>
        <fullName evidence="1">Uncharacterized protein</fullName>
    </submittedName>
</protein>
<evidence type="ECO:0000313" key="2">
    <source>
        <dbReference type="Proteomes" id="UP000828941"/>
    </source>
</evidence>
<dbReference type="Proteomes" id="UP000828941">
    <property type="component" value="Chromosome 4"/>
</dbReference>
<comment type="caution">
    <text evidence="1">The sequence shown here is derived from an EMBL/GenBank/DDBJ whole genome shotgun (WGS) entry which is preliminary data.</text>
</comment>
<proteinExistence type="predicted"/>
<keyword evidence="2" id="KW-1185">Reference proteome</keyword>
<reference evidence="1 2" key="1">
    <citation type="journal article" date="2022" name="DNA Res.">
        <title>Chromosomal-level genome assembly of the orchid tree Bauhinia variegata (Leguminosae; Cercidoideae) supports the allotetraploid origin hypothesis of Bauhinia.</title>
        <authorList>
            <person name="Zhong Y."/>
            <person name="Chen Y."/>
            <person name="Zheng D."/>
            <person name="Pang J."/>
            <person name="Liu Y."/>
            <person name="Luo S."/>
            <person name="Meng S."/>
            <person name="Qian L."/>
            <person name="Wei D."/>
            <person name="Dai S."/>
            <person name="Zhou R."/>
        </authorList>
    </citation>
    <scope>NUCLEOTIDE SEQUENCE [LARGE SCALE GENOMIC DNA]</scope>
    <source>
        <strain evidence="1">BV-YZ2020</strain>
    </source>
</reference>
<gene>
    <name evidence="1" type="ORF">L6164_008051</name>
</gene>